<dbReference type="AlphaFoldDB" id="A0A1Z5IIQ9"/>
<dbReference type="STRING" id="1302250.GCA_001313225_03395"/>
<name>A0A1Z5IIQ9_9LACO</name>
<dbReference type="OrthoDB" id="552713at2"/>
<keyword evidence="2" id="KW-1185">Reference proteome</keyword>
<accession>A0A1Z5IIQ9</accession>
<evidence type="ECO:0008006" key="3">
    <source>
        <dbReference type="Google" id="ProtNLM"/>
    </source>
</evidence>
<dbReference type="RefSeq" id="WP_054656394.1">
    <property type="nucleotide sequence ID" value="NZ_BBFL01000021.1"/>
</dbReference>
<dbReference type="EMBL" id="BCMG01000008">
    <property type="protein sequence ID" value="GAX01655.1"/>
    <property type="molecule type" value="Genomic_DNA"/>
</dbReference>
<gene>
    <name evidence="1" type="ORF">IWT126_01698</name>
</gene>
<reference evidence="1 2" key="1">
    <citation type="submission" date="2015-11" db="EMBL/GenBank/DDBJ databases">
        <title>Draft genome sequences of new species of the genus Lactobacillus isolated from orchardgrass silage.</title>
        <authorList>
            <person name="Tohno M."/>
            <person name="Tanizawa Y."/>
            <person name="Arita M."/>
        </authorList>
    </citation>
    <scope>NUCLEOTIDE SEQUENCE [LARGE SCALE GENOMIC DNA]</scope>
    <source>
        <strain evidence="1 2">IWT126</strain>
    </source>
</reference>
<comment type="caution">
    <text evidence="1">The sequence shown here is derived from an EMBL/GenBank/DDBJ whole genome shotgun (WGS) entry which is preliminary data.</text>
</comment>
<dbReference type="Proteomes" id="UP000198402">
    <property type="component" value="Unassembled WGS sequence"/>
</dbReference>
<evidence type="ECO:0000313" key="2">
    <source>
        <dbReference type="Proteomes" id="UP000198402"/>
    </source>
</evidence>
<organism evidence="1 2">
    <name type="scientific">Secundilactobacillus silagei JCM 19001</name>
    <dbReference type="NCBI Taxonomy" id="1302250"/>
    <lineage>
        <taxon>Bacteria</taxon>
        <taxon>Bacillati</taxon>
        <taxon>Bacillota</taxon>
        <taxon>Bacilli</taxon>
        <taxon>Lactobacillales</taxon>
        <taxon>Lactobacillaceae</taxon>
        <taxon>Secundilactobacillus</taxon>
    </lineage>
</organism>
<sequence length="157" mass="17764">MSHCIDLTHQRFGRLVVEKRADTVARNGNVCWLCLCDCGERVVVEGYALRKGITRSCGCLRREVSRHNAQHNESFINAQGGALVDQNGIGYSSLIRSKRNRSGVIGVSFDKKSGTYVARLMYHGRYVLNRATHSFAEAVELRRQAEQQYFKAQELQN</sequence>
<protein>
    <recommendedName>
        <fullName evidence="3">AP2/ERF domain-containing protein</fullName>
    </recommendedName>
</protein>
<evidence type="ECO:0000313" key="1">
    <source>
        <dbReference type="EMBL" id="GAX01655.1"/>
    </source>
</evidence>
<proteinExistence type="predicted"/>